<dbReference type="NCBIfam" id="TIGR01613">
    <property type="entry name" value="primase_Cterm"/>
    <property type="match status" value="1"/>
</dbReference>
<dbReference type="SMART" id="SM00885">
    <property type="entry name" value="D5_N"/>
    <property type="match status" value="1"/>
</dbReference>
<dbReference type="Pfam" id="PF08706">
    <property type="entry name" value="D5_N"/>
    <property type="match status" value="1"/>
</dbReference>
<dbReference type="Proteomes" id="UP001596425">
    <property type="component" value="Unassembled WGS sequence"/>
</dbReference>
<dbReference type="InterPro" id="IPR014818">
    <property type="entry name" value="Phage/plasmid_primase_P4_C"/>
</dbReference>
<feature type="domain" description="Bacteriophage/plasmid primase P4 C-terminal" evidence="2">
    <location>
        <begin position="65"/>
        <end position="192"/>
    </location>
</feature>
<dbReference type="RefSeq" id="WP_193193955.1">
    <property type="nucleotide sequence ID" value="NZ_JACZFR010000052.1"/>
</dbReference>
<evidence type="ECO:0000313" key="4">
    <source>
        <dbReference type="Proteomes" id="UP001596425"/>
    </source>
</evidence>
<dbReference type="InterPro" id="IPR027417">
    <property type="entry name" value="P-loop_NTPase"/>
</dbReference>
<sequence length="499" mass="53221">MEYLRRTISNAVARQQTVYSVQQQSPSVESSPAPIVLGEPLPLLPFPEVAPAPTHNSGDHLTNALQLLSGTFGNRLGILGGALHWFNGCAWEPVPDSDLRAVMARALSSGPKAVTHNLLSGTLQVLKDQAPRIGTPDPTEPVAFFLNGALELSTGSLRPICPADRNTRTLSVNYDPAAIAPRFSAWVAEIFSNEPARIALAQEIFGWTFCRASLGLHKAVLLIGPQRAGKGVLLAILEALHGGAPGAAAFTLGELDNPKVLSSLARAHVGIDSDAVGPAPRNARAVLGLFKRITAGESVDIPQLYQQHALSAPIPTKLFFACNSAPTLWDDSAAAAHRFVPLVFDQSFIGREDPTLVQRLQGELPGIAAWAVEGWKRLAARGRFELPQSSLDELATLAAPDGSMAEFIDTVLICGPDHRASDETLWGAYRLWAAGNGYQQMPRRRMLTALADALRWKGARRAASVLVDGKRMRGFYGVGVTESTGGAVGNVAPFPGPSR</sequence>
<comment type="caution">
    <text evidence="3">The sequence shown here is derived from an EMBL/GenBank/DDBJ whole genome shotgun (WGS) entry which is preliminary data.</text>
</comment>
<dbReference type="SUPFAM" id="SSF52540">
    <property type="entry name" value="P-loop containing nucleoside triphosphate hydrolases"/>
    <property type="match status" value="1"/>
</dbReference>
<organism evidence="3 4">
    <name type="scientific">Microbulbifer taiwanensis</name>
    <dbReference type="NCBI Taxonomy" id="986746"/>
    <lineage>
        <taxon>Bacteria</taxon>
        <taxon>Pseudomonadati</taxon>
        <taxon>Pseudomonadota</taxon>
        <taxon>Gammaproteobacteria</taxon>
        <taxon>Cellvibrionales</taxon>
        <taxon>Microbulbiferaceae</taxon>
        <taxon>Microbulbifer</taxon>
    </lineage>
</organism>
<gene>
    <name evidence="3" type="ORF">ACFQBM_00630</name>
</gene>
<dbReference type="Gene3D" id="3.40.50.300">
    <property type="entry name" value="P-loop containing nucleotide triphosphate hydrolases"/>
    <property type="match status" value="1"/>
</dbReference>
<evidence type="ECO:0000256" key="1">
    <source>
        <dbReference type="ARBA" id="ARBA00022801"/>
    </source>
</evidence>
<protein>
    <submittedName>
        <fullName evidence="3">Phage/plasmid primase, P4 family</fullName>
    </submittedName>
</protein>
<accession>A0ABW1YGA8</accession>
<dbReference type="PANTHER" id="PTHR35372">
    <property type="entry name" value="ATP BINDING PROTEIN-RELATED"/>
    <property type="match status" value="1"/>
</dbReference>
<dbReference type="EMBL" id="JBHSVR010000001">
    <property type="protein sequence ID" value="MFC6631760.1"/>
    <property type="molecule type" value="Genomic_DNA"/>
</dbReference>
<name>A0ABW1YGA8_9GAMM</name>
<reference evidence="4" key="1">
    <citation type="journal article" date="2019" name="Int. J. Syst. Evol. Microbiol.">
        <title>The Global Catalogue of Microorganisms (GCM) 10K type strain sequencing project: providing services to taxonomists for standard genome sequencing and annotation.</title>
        <authorList>
            <consortium name="The Broad Institute Genomics Platform"/>
            <consortium name="The Broad Institute Genome Sequencing Center for Infectious Disease"/>
            <person name="Wu L."/>
            <person name="Ma J."/>
        </authorList>
    </citation>
    <scope>NUCLEOTIDE SEQUENCE [LARGE SCALE GENOMIC DNA]</scope>
    <source>
        <strain evidence="4">CGMCC 1.13718</strain>
    </source>
</reference>
<proteinExistence type="predicted"/>
<dbReference type="InterPro" id="IPR006500">
    <property type="entry name" value="Helicase_put_C_phage/plasmid"/>
</dbReference>
<dbReference type="PANTHER" id="PTHR35372:SF2">
    <property type="entry name" value="SF3 HELICASE DOMAIN-CONTAINING PROTEIN"/>
    <property type="match status" value="1"/>
</dbReference>
<keyword evidence="4" id="KW-1185">Reference proteome</keyword>
<evidence type="ECO:0000313" key="3">
    <source>
        <dbReference type="EMBL" id="MFC6631760.1"/>
    </source>
</evidence>
<keyword evidence="1" id="KW-0378">Hydrolase</keyword>
<evidence type="ECO:0000259" key="2">
    <source>
        <dbReference type="SMART" id="SM00885"/>
    </source>
</evidence>
<dbReference type="InterPro" id="IPR051620">
    <property type="entry name" value="ORF904-like_C"/>
</dbReference>